<dbReference type="PRINTS" id="PR00455">
    <property type="entry name" value="HTHTETR"/>
</dbReference>
<name>A0ABT4MQR3_GORRU</name>
<dbReference type="PANTHER" id="PTHR30055:SF219">
    <property type="entry name" value="TRANSCRIPTIONAL REGULATORY PROTEIN"/>
    <property type="match status" value="1"/>
</dbReference>
<dbReference type="PANTHER" id="PTHR30055">
    <property type="entry name" value="HTH-TYPE TRANSCRIPTIONAL REGULATOR RUTR"/>
    <property type="match status" value="1"/>
</dbReference>
<organism evidence="4 5">
    <name type="scientific">Gordonia rubripertincta</name>
    <name type="common">Rhodococcus corallinus</name>
    <dbReference type="NCBI Taxonomy" id="36822"/>
    <lineage>
        <taxon>Bacteria</taxon>
        <taxon>Bacillati</taxon>
        <taxon>Actinomycetota</taxon>
        <taxon>Actinomycetes</taxon>
        <taxon>Mycobacteriales</taxon>
        <taxon>Gordoniaceae</taxon>
        <taxon>Gordonia</taxon>
    </lineage>
</organism>
<dbReference type="Pfam" id="PF17939">
    <property type="entry name" value="TetR_C_30"/>
    <property type="match status" value="1"/>
</dbReference>
<evidence type="ECO:0000313" key="5">
    <source>
        <dbReference type="Proteomes" id="UP001067235"/>
    </source>
</evidence>
<comment type="caution">
    <text evidence="4">The sequence shown here is derived from an EMBL/GenBank/DDBJ whole genome shotgun (WGS) entry which is preliminary data.</text>
</comment>
<sequence length="210" mass="22570">MSKRPDGEGKTLLINAALGLFATEGVDAVSIRAVNRAAGLGPASVHYHFSTKNALIDEVLHLYGDEVVASILKRSNELNAATDRPDPEQLIRVIVNAYLELLDTRGRDGANWIRLVNQYLSSDVDRVTNETAELAIAESVQHAYPTVPTADIQRALTLSIGVFVRELANLTEDLLSTDPSCREQAAAHLEFLVHFLAGGISASLGAANNA</sequence>
<feature type="domain" description="HTH tetR-type" evidence="3">
    <location>
        <begin position="7"/>
        <end position="67"/>
    </location>
</feature>
<dbReference type="EMBL" id="JAPWIE010000001">
    <property type="protein sequence ID" value="MCZ4548641.1"/>
    <property type="molecule type" value="Genomic_DNA"/>
</dbReference>
<dbReference type="Pfam" id="PF00440">
    <property type="entry name" value="TetR_N"/>
    <property type="match status" value="1"/>
</dbReference>
<dbReference type="InterPro" id="IPR023772">
    <property type="entry name" value="DNA-bd_HTH_TetR-type_CS"/>
</dbReference>
<dbReference type="SUPFAM" id="SSF46689">
    <property type="entry name" value="Homeodomain-like"/>
    <property type="match status" value="1"/>
</dbReference>
<dbReference type="InterPro" id="IPR041586">
    <property type="entry name" value="PsrA_TetR_C"/>
</dbReference>
<dbReference type="SUPFAM" id="SSF48498">
    <property type="entry name" value="Tetracyclin repressor-like, C-terminal domain"/>
    <property type="match status" value="1"/>
</dbReference>
<accession>A0ABT4MQR3</accession>
<evidence type="ECO:0000313" key="4">
    <source>
        <dbReference type="EMBL" id="MCZ4548641.1"/>
    </source>
</evidence>
<keyword evidence="5" id="KW-1185">Reference proteome</keyword>
<proteinExistence type="predicted"/>
<dbReference type="PROSITE" id="PS01081">
    <property type="entry name" value="HTH_TETR_1"/>
    <property type="match status" value="1"/>
</dbReference>
<keyword evidence="1 2" id="KW-0238">DNA-binding</keyword>
<dbReference type="PROSITE" id="PS50977">
    <property type="entry name" value="HTH_TETR_2"/>
    <property type="match status" value="1"/>
</dbReference>
<dbReference type="InterPro" id="IPR009057">
    <property type="entry name" value="Homeodomain-like_sf"/>
</dbReference>
<dbReference type="Proteomes" id="UP001067235">
    <property type="component" value="Unassembled WGS sequence"/>
</dbReference>
<protein>
    <submittedName>
        <fullName evidence="4">TetR/AcrR family transcriptional regulator</fullName>
    </submittedName>
</protein>
<dbReference type="InterPro" id="IPR036271">
    <property type="entry name" value="Tet_transcr_reg_TetR-rel_C_sf"/>
</dbReference>
<gene>
    <name evidence="4" type="ORF">O4213_01510</name>
</gene>
<dbReference type="Gene3D" id="1.10.357.10">
    <property type="entry name" value="Tetracycline Repressor, domain 2"/>
    <property type="match status" value="1"/>
</dbReference>
<evidence type="ECO:0000256" key="1">
    <source>
        <dbReference type="ARBA" id="ARBA00023125"/>
    </source>
</evidence>
<dbReference type="InterPro" id="IPR050109">
    <property type="entry name" value="HTH-type_TetR-like_transc_reg"/>
</dbReference>
<reference evidence="4" key="1">
    <citation type="submission" date="2022-12" db="EMBL/GenBank/DDBJ databases">
        <authorList>
            <person name="Krivoruchko A.V."/>
            <person name="Elkin A."/>
        </authorList>
    </citation>
    <scope>NUCLEOTIDE SEQUENCE</scope>
    <source>
        <strain evidence="4">IEGM 1388</strain>
    </source>
</reference>
<evidence type="ECO:0000256" key="2">
    <source>
        <dbReference type="PROSITE-ProRule" id="PRU00335"/>
    </source>
</evidence>
<evidence type="ECO:0000259" key="3">
    <source>
        <dbReference type="PROSITE" id="PS50977"/>
    </source>
</evidence>
<dbReference type="RefSeq" id="WP_301569132.1">
    <property type="nucleotide sequence ID" value="NZ_JAPWIE010000001.1"/>
</dbReference>
<dbReference type="InterPro" id="IPR001647">
    <property type="entry name" value="HTH_TetR"/>
</dbReference>
<feature type="DNA-binding region" description="H-T-H motif" evidence="2">
    <location>
        <begin position="30"/>
        <end position="49"/>
    </location>
</feature>